<keyword evidence="2" id="KW-1185">Reference proteome</keyword>
<dbReference type="Proteomes" id="UP000295807">
    <property type="component" value="Unassembled WGS sequence"/>
</dbReference>
<evidence type="ECO:0008006" key="3">
    <source>
        <dbReference type="Google" id="ProtNLM"/>
    </source>
</evidence>
<comment type="caution">
    <text evidence="1">The sequence shown here is derived from an EMBL/GenBank/DDBJ whole genome shotgun (WGS) entry which is preliminary data.</text>
</comment>
<evidence type="ECO:0000313" key="2">
    <source>
        <dbReference type="Proteomes" id="UP000295807"/>
    </source>
</evidence>
<name>A0A4R3KUD6_9SPHI</name>
<reference evidence="1 2" key="1">
    <citation type="submission" date="2019-03" db="EMBL/GenBank/DDBJ databases">
        <title>Genomic Encyclopedia of Type Strains, Phase IV (KMG-IV): sequencing the most valuable type-strain genomes for metagenomic binning, comparative biology and taxonomic classification.</title>
        <authorList>
            <person name="Goeker M."/>
        </authorList>
    </citation>
    <scope>NUCLEOTIDE SEQUENCE [LARGE SCALE GENOMIC DNA]</scope>
    <source>
        <strain evidence="1 2">DSM 21100</strain>
    </source>
</reference>
<proteinExistence type="predicted"/>
<dbReference type="AlphaFoldDB" id="A0A4R3KUD6"/>
<gene>
    <name evidence="1" type="ORF">EDD80_10275</name>
</gene>
<dbReference type="EMBL" id="SMAD01000002">
    <property type="protein sequence ID" value="TCS88885.1"/>
    <property type="molecule type" value="Genomic_DNA"/>
</dbReference>
<evidence type="ECO:0000313" key="1">
    <source>
        <dbReference type="EMBL" id="TCS88885.1"/>
    </source>
</evidence>
<dbReference type="RefSeq" id="WP_132127999.1">
    <property type="nucleotide sequence ID" value="NZ_CP042432.1"/>
</dbReference>
<organism evidence="1 2">
    <name type="scientific">Anseongella ginsenosidimutans</name>
    <dbReference type="NCBI Taxonomy" id="496056"/>
    <lineage>
        <taxon>Bacteria</taxon>
        <taxon>Pseudomonadati</taxon>
        <taxon>Bacteroidota</taxon>
        <taxon>Sphingobacteriia</taxon>
        <taxon>Sphingobacteriales</taxon>
        <taxon>Sphingobacteriaceae</taxon>
        <taxon>Anseongella</taxon>
    </lineage>
</organism>
<sequence length="119" mass="13942">MERKCIECGGRLTGRSDKKFCSDQCRTSFNNRLNITGNKIIRRINAILKKNRNILTEMNSSGKTTVPANRLTDRGFDFRYFTSTYTTKAGKTYYYCYEQGYLPIEDQLYMLVRKKEYVG</sequence>
<accession>A0A4R3KUD6</accession>
<dbReference type="OrthoDB" id="5187906at2"/>
<protein>
    <recommendedName>
        <fullName evidence="3">DUF2116 family Zn-ribbon domain-containing protein</fullName>
    </recommendedName>
</protein>